<proteinExistence type="predicted"/>
<dbReference type="EMBL" id="MN740763">
    <property type="protein sequence ID" value="QHS82193.1"/>
    <property type="molecule type" value="Genomic_DNA"/>
</dbReference>
<name>A0A6C0ARU0_9ZZZZ</name>
<organism evidence="2">
    <name type="scientific">viral metagenome</name>
    <dbReference type="NCBI Taxonomy" id="1070528"/>
    <lineage>
        <taxon>unclassified sequences</taxon>
        <taxon>metagenomes</taxon>
        <taxon>organismal metagenomes</taxon>
    </lineage>
</organism>
<reference evidence="2" key="1">
    <citation type="journal article" date="2020" name="Nature">
        <title>Giant virus diversity and host interactions through global metagenomics.</title>
        <authorList>
            <person name="Schulz F."/>
            <person name="Roux S."/>
            <person name="Paez-Espino D."/>
            <person name="Jungbluth S."/>
            <person name="Walsh D.A."/>
            <person name="Denef V.J."/>
            <person name="McMahon K.D."/>
            <person name="Konstantinidis K.T."/>
            <person name="Eloe-Fadrosh E.A."/>
            <person name="Kyrpides N.C."/>
            <person name="Woyke T."/>
        </authorList>
    </citation>
    <scope>NUCLEOTIDE SEQUENCE</scope>
    <source>
        <strain evidence="2">GVMAG-S-1101165-79</strain>
    </source>
</reference>
<feature type="compositionally biased region" description="Basic residues" evidence="1">
    <location>
        <begin position="245"/>
        <end position="259"/>
    </location>
</feature>
<dbReference type="InterPro" id="IPR036412">
    <property type="entry name" value="HAD-like_sf"/>
</dbReference>
<dbReference type="SUPFAM" id="SSF56784">
    <property type="entry name" value="HAD-like"/>
    <property type="match status" value="1"/>
</dbReference>
<feature type="region of interest" description="Disordered" evidence="1">
    <location>
        <begin position="245"/>
        <end position="265"/>
    </location>
</feature>
<accession>A0A6C0ARU0</accession>
<dbReference type="AlphaFoldDB" id="A0A6C0ARU0"/>
<sequence>MKIVVFDLDETLGCFTQFSMILTCLGQYIKNKYKPSLTSSDFNNILNLFPDYLRPNIINILNYLKKKKQSKICQKIMLYTNNVGPREWTEKILSYLETKIDYKLFDQIISAFKVNGKIIEICRTTNEKTYDDFIKCTKLPLNAEICFIDDMVHPEMTNDNIYYINVKPYYYDYSFEEIIKRLKNSDIGKKIINDDDEFESIMLECFKKYSYKRVAKDAKEYNLDKIIGKYIITHLQKFFHKSNKNRTMKKRKTHQKNRTYRNEQV</sequence>
<protein>
    <submittedName>
        <fullName evidence="2">Uncharacterized protein</fullName>
    </submittedName>
</protein>
<evidence type="ECO:0000256" key="1">
    <source>
        <dbReference type="SAM" id="MobiDB-lite"/>
    </source>
</evidence>
<evidence type="ECO:0000313" key="2">
    <source>
        <dbReference type="EMBL" id="QHS82193.1"/>
    </source>
</evidence>